<evidence type="ECO:0000313" key="3">
    <source>
        <dbReference type="Proteomes" id="UP000248423"/>
    </source>
</evidence>
<evidence type="ECO:0000256" key="1">
    <source>
        <dbReference type="SAM" id="SignalP"/>
    </source>
</evidence>
<dbReference type="STRING" id="1448318.A0A319EKX7"/>
<dbReference type="AlphaFoldDB" id="A0A319EKX7"/>
<feature type="chain" id="PRO_5016237989" description="Concanavalin A-like lectin/glucanase" evidence="1">
    <location>
        <begin position="23"/>
        <end position="323"/>
    </location>
</feature>
<accession>A0A319EKX7</accession>
<keyword evidence="3" id="KW-1185">Reference proteome</keyword>
<dbReference type="EMBL" id="KZ826335">
    <property type="protein sequence ID" value="PYI08305.1"/>
    <property type="molecule type" value="Genomic_DNA"/>
</dbReference>
<keyword evidence="1" id="KW-0732">Signal</keyword>
<evidence type="ECO:0000313" key="2">
    <source>
        <dbReference type="EMBL" id="PYI08305.1"/>
    </source>
</evidence>
<organism evidence="2 3">
    <name type="scientific">Aspergillus sclerotiicarbonarius (strain CBS 121057 / IBT 28362)</name>
    <dbReference type="NCBI Taxonomy" id="1448318"/>
    <lineage>
        <taxon>Eukaryota</taxon>
        <taxon>Fungi</taxon>
        <taxon>Dikarya</taxon>
        <taxon>Ascomycota</taxon>
        <taxon>Pezizomycotina</taxon>
        <taxon>Eurotiomycetes</taxon>
        <taxon>Eurotiomycetidae</taxon>
        <taxon>Eurotiales</taxon>
        <taxon>Aspergillaceae</taxon>
        <taxon>Aspergillus</taxon>
        <taxon>Aspergillus subgen. Circumdati</taxon>
    </lineage>
</organism>
<feature type="signal peptide" evidence="1">
    <location>
        <begin position="1"/>
        <end position="22"/>
    </location>
</feature>
<gene>
    <name evidence="2" type="ORF">BO78DRAFT_339471</name>
</gene>
<reference evidence="2 3" key="1">
    <citation type="submission" date="2018-02" db="EMBL/GenBank/DDBJ databases">
        <title>The genomes of Aspergillus section Nigri reveals drivers in fungal speciation.</title>
        <authorList>
            <consortium name="DOE Joint Genome Institute"/>
            <person name="Vesth T.C."/>
            <person name="Nybo J."/>
            <person name="Theobald S."/>
            <person name="Brandl J."/>
            <person name="Frisvad J.C."/>
            <person name="Nielsen K.F."/>
            <person name="Lyhne E.K."/>
            <person name="Kogle M.E."/>
            <person name="Kuo A."/>
            <person name="Riley R."/>
            <person name="Clum A."/>
            <person name="Nolan M."/>
            <person name="Lipzen A."/>
            <person name="Salamov A."/>
            <person name="Henrissat B."/>
            <person name="Wiebenga A."/>
            <person name="De vries R.P."/>
            <person name="Grigoriev I.V."/>
            <person name="Mortensen U.H."/>
            <person name="Andersen M.R."/>
            <person name="Baker S.E."/>
        </authorList>
    </citation>
    <scope>NUCLEOTIDE SEQUENCE [LARGE SCALE GENOMIC DNA]</scope>
    <source>
        <strain evidence="2 3">CBS 121057</strain>
    </source>
</reference>
<sequence>MRGSVTTQAVLFSLAFAGRIAAKDDQNYNSSLNFRPNNVTLSDLYYWVGSYYNGTTDVEFVPDLGLAANDSLLCPTLPNGTLTRHYDTVLALTEPSIYNSGFDPVNAFLTLWPPDFNFSTLPLSEQVQDFPSLEFALFSSQPAYSVSDDIQNYFDWTLNATEGPPYSLFSALPDYNGIAGPAGFYLSWTQCNGTGDVEWLFAPIDFNISQAGLYLPDPVIDLQFDGRTANLSLEGYFGGYEDTNSVLLTVGKFKLSFSGVLDAYHSDVLANNTATPTWLRTVGFQNNSLNVGYTSVASSQSVPGTLVTTTWIVVMFGAIFLAV</sequence>
<proteinExistence type="predicted"/>
<dbReference type="Proteomes" id="UP000248423">
    <property type="component" value="Unassembled WGS sequence"/>
</dbReference>
<dbReference type="VEuPathDB" id="FungiDB:BO78DRAFT_339471"/>
<dbReference type="OrthoDB" id="5054768at2759"/>
<protein>
    <recommendedName>
        <fullName evidence="4">Concanavalin A-like lectin/glucanase</fullName>
    </recommendedName>
</protein>
<evidence type="ECO:0008006" key="4">
    <source>
        <dbReference type="Google" id="ProtNLM"/>
    </source>
</evidence>
<name>A0A319EKX7_ASPSB</name>